<organism evidence="1 2">
    <name type="scientific">Ixodes persulcatus</name>
    <name type="common">Taiga tick</name>
    <dbReference type="NCBI Taxonomy" id="34615"/>
    <lineage>
        <taxon>Eukaryota</taxon>
        <taxon>Metazoa</taxon>
        <taxon>Ecdysozoa</taxon>
        <taxon>Arthropoda</taxon>
        <taxon>Chelicerata</taxon>
        <taxon>Arachnida</taxon>
        <taxon>Acari</taxon>
        <taxon>Parasitiformes</taxon>
        <taxon>Ixodida</taxon>
        <taxon>Ixodoidea</taxon>
        <taxon>Ixodidae</taxon>
        <taxon>Ixodinae</taxon>
        <taxon>Ixodes</taxon>
    </lineage>
</organism>
<accession>A0AC60R136</accession>
<keyword evidence="2" id="KW-1185">Reference proteome</keyword>
<evidence type="ECO:0000313" key="1">
    <source>
        <dbReference type="EMBL" id="KAG0445644.1"/>
    </source>
</evidence>
<reference evidence="1 2" key="1">
    <citation type="journal article" date="2020" name="Cell">
        <title>Large-Scale Comparative Analyses of Tick Genomes Elucidate Their Genetic Diversity and Vector Capacities.</title>
        <authorList>
            <consortium name="Tick Genome and Microbiome Consortium (TIGMIC)"/>
            <person name="Jia N."/>
            <person name="Wang J."/>
            <person name="Shi W."/>
            <person name="Du L."/>
            <person name="Sun Y."/>
            <person name="Zhan W."/>
            <person name="Jiang J.F."/>
            <person name="Wang Q."/>
            <person name="Zhang B."/>
            <person name="Ji P."/>
            <person name="Bell-Sakyi L."/>
            <person name="Cui X.M."/>
            <person name="Yuan T.T."/>
            <person name="Jiang B.G."/>
            <person name="Yang W.F."/>
            <person name="Lam T.T."/>
            <person name="Chang Q.C."/>
            <person name="Ding S.J."/>
            <person name="Wang X.J."/>
            <person name="Zhu J.G."/>
            <person name="Ruan X.D."/>
            <person name="Zhao L."/>
            <person name="Wei J.T."/>
            <person name="Ye R.Z."/>
            <person name="Que T.C."/>
            <person name="Du C.H."/>
            <person name="Zhou Y.H."/>
            <person name="Cheng J.X."/>
            <person name="Dai P.F."/>
            <person name="Guo W.B."/>
            <person name="Han X.H."/>
            <person name="Huang E.J."/>
            <person name="Li L.F."/>
            <person name="Wei W."/>
            <person name="Gao Y.C."/>
            <person name="Liu J.Z."/>
            <person name="Shao H.Z."/>
            <person name="Wang X."/>
            <person name="Wang C.C."/>
            <person name="Yang T.C."/>
            <person name="Huo Q.B."/>
            <person name="Li W."/>
            <person name="Chen H.Y."/>
            <person name="Chen S.E."/>
            <person name="Zhou L.G."/>
            <person name="Ni X.B."/>
            <person name="Tian J.H."/>
            <person name="Sheng Y."/>
            <person name="Liu T."/>
            <person name="Pan Y.S."/>
            <person name="Xia L.Y."/>
            <person name="Li J."/>
            <person name="Zhao F."/>
            <person name="Cao W.C."/>
        </authorList>
    </citation>
    <scope>NUCLEOTIDE SEQUENCE [LARGE SCALE GENOMIC DNA]</scope>
    <source>
        <strain evidence="1">Iper-2018</strain>
    </source>
</reference>
<dbReference type="Proteomes" id="UP000805193">
    <property type="component" value="Unassembled WGS sequence"/>
</dbReference>
<sequence>MELSLASGPIPEYDEIIVLDLFIPKHRRVDTTLAKLRKVGDQVDQMVRRVSNKRGRLRRVLYSTPYLHLRKFDETALEVLLRKMYNRVLDLSMNTSSQRLMGLGMVSTFAELREAHLTNQYTRLSKDARVRIPEVWRYALHVCPLPANMTRDDHSGRRLARTSALARPYGTKPGIFYVNASGPHHGGWYTIAVVHENVLVSGLTFRAQGVTHAEEIAIALAAADQDSRVIITDSTVACRNIEQGYIPLFAYRILKDSDYLGAPAFRTIVWAPAPMGLEGNETANTAARAITLQATPSDPSETNPKPNSALTFREITGLYQFGHAN</sequence>
<comment type="caution">
    <text evidence="1">The sequence shown here is derived from an EMBL/GenBank/DDBJ whole genome shotgun (WGS) entry which is preliminary data.</text>
</comment>
<proteinExistence type="predicted"/>
<evidence type="ECO:0000313" key="2">
    <source>
        <dbReference type="Proteomes" id="UP000805193"/>
    </source>
</evidence>
<protein>
    <submittedName>
        <fullName evidence="1">Uncharacterized protein</fullName>
    </submittedName>
</protein>
<gene>
    <name evidence="1" type="ORF">HPB47_013256</name>
</gene>
<name>A0AC60R136_IXOPE</name>
<dbReference type="EMBL" id="JABSTQ010000128">
    <property type="protein sequence ID" value="KAG0445644.1"/>
    <property type="molecule type" value="Genomic_DNA"/>
</dbReference>